<dbReference type="SMART" id="SM00387">
    <property type="entry name" value="HATPase_c"/>
    <property type="match status" value="1"/>
</dbReference>
<organism evidence="4 5">
    <name type="scientific">Alkalimarinus sediminis</name>
    <dbReference type="NCBI Taxonomy" id="1632866"/>
    <lineage>
        <taxon>Bacteria</taxon>
        <taxon>Pseudomonadati</taxon>
        <taxon>Pseudomonadota</taxon>
        <taxon>Gammaproteobacteria</taxon>
        <taxon>Alteromonadales</taxon>
        <taxon>Alteromonadaceae</taxon>
        <taxon>Alkalimarinus</taxon>
    </lineage>
</organism>
<dbReference type="InterPro" id="IPR004358">
    <property type="entry name" value="Sig_transdc_His_kin-like_C"/>
</dbReference>
<dbReference type="EMBL" id="CP101527">
    <property type="protein sequence ID" value="UZW76785.1"/>
    <property type="molecule type" value="Genomic_DNA"/>
</dbReference>
<dbReference type="PRINTS" id="PR00344">
    <property type="entry name" value="BCTRLSENSOR"/>
</dbReference>
<dbReference type="SUPFAM" id="SSF55874">
    <property type="entry name" value="ATPase domain of HSP90 chaperone/DNA topoisomerase II/histidine kinase"/>
    <property type="match status" value="1"/>
</dbReference>
<dbReference type="Gene3D" id="1.10.287.130">
    <property type="match status" value="1"/>
</dbReference>
<dbReference type="Gene3D" id="3.30.565.10">
    <property type="entry name" value="Histidine kinase-like ATPase, C-terminal domain"/>
    <property type="match status" value="1"/>
</dbReference>
<dbReference type="Pfam" id="PF02518">
    <property type="entry name" value="HATPase_c"/>
    <property type="match status" value="1"/>
</dbReference>
<keyword evidence="4" id="KW-0808">Transferase</keyword>
<sequence>MAHEINNPLGYISSNINRLEEYLNDLFAYVEELEKQITQSEIVDTDGVINPSLEALKAKFDYAFIKQDLPELLKDCVEGSVRVQGIVENLKSFSRMDDAGKIIEFDINDAVNSTLKLVHNELKYNCDVELDLQSSLKILGHYGQVNQVISNLLVNASHAIKDTGKHGTVSIKTWSDDHNVYLVVKDTGKGIPEEIVDRVFEPFFTTKDVGKGTGLGLNISYDIIVNNHGGEISVESEVGKGTSFFISLPDCNPGTHQEEFDGG</sequence>
<dbReference type="GO" id="GO:0004673">
    <property type="term" value="F:protein histidine kinase activity"/>
    <property type="evidence" value="ECO:0007669"/>
    <property type="project" value="UniProtKB-EC"/>
</dbReference>
<dbReference type="EC" id="2.7.13.3" evidence="2"/>
<evidence type="ECO:0000256" key="2">
    <source>
        <dbReference type="ARBA" id="ARBA00012438"/>
    </source>
</evidence>
<dbReference type="AlphaFoldDB" id="A0A9E8HLG7"/>
<name>A0A9E8HLG7_9ALTE</name>
<reference evidence="4" key="1">
    <citation type="submission" date="2022-07" db="EMBL/GenBank/DDBJ databases">
        <title>Alkalimarinus sp. nov., isolated from gut of a Alitta virens.</title>
        <authorList>
            <person name="Yang A.I."/>
            <person name="Shin N.-R."/>
        </authorList>
    </citation>
    <scope>NUCLEOTIDE SEQUENCE</scope>
    <source>
        <strain evidence="4">FA028</strain>
    </source>
</reference>
<evidence type="ECO:0000313" key="5">
    <source>
        <dbReference type="Proteomes" id="UP001164472"/>
    </source>
</evidence>
<feature type="domain" description="Histidine kinase" evidence="3">
    <location>
        <begin position="1"/>
        <end position="252"/>
    </location>
</feature>
<gene>
    <name evidence="4" type="ORF">NNL22_03445</name>
</gene>
<evidence type="ECO:0000313" key="4">
    <source>
        <dbReference type="EMBL" id="UZW76785.1"/>
    </source>
</evidence>
<dbReference type="Proteomes" id="UP001164472">
    <property type="component" value="Chromosome"/>
</dbReference>
<dbReference type="PANTHER" id="PTHR43065:SF50">
    <property type="entry name" value="HISTIDINE KINASE"/>
    <property type="match status" value="1"/>
</dbReference>
<evidence type="ECO:0000259" key="3">
    <source>
        <dbReference type="PROSITE" id="PS50109"/>
    </source>
</evidence>
<keyword evidence="5" id="KW-1185">Reference proteome</keyword>
<dbReference type="InterPro" id="IPR003594">
    <property type="entry name" value="HATPase_dom"/>
</dbReference>
<accession>A0A9E8HLG7</accession>
<comment type="catalytic activity">
    <reaction evidence="1">
        <text>ATP + protein L-histidine = ADP + protein N-phospho-L-histidine.</text>
        <dbReference type="EC" id="2.7.13.3"/>
    </reaction>
</comment>
<evidence type="ECO:0000256" key="1">
    <source>
        <dbReference type="ARBA" id="ARBA00000085"/>
    </source>
</evidence>
<dbReference type="PANTHER" id="PTHR43065">
    <property type="entry name" value="SENSOR HISTIDINE KINASE"/>
    <property type="match status" value="1"/>
</dbReference>
<dbReference type="InterPro" id="IPR005467">
    <property type="entry name" value="His_kinase_dom"/>
</dbReference>
<keyword evidence="4" id="KW-0418">Kinase</keyword>
<dbReference type="PROSITE" id="PS50109">
    <property type="entry name" value="HIS_KIN"/>
    <property type="match status" value="1"/>
</dbReference>
<dbReference type="InterPro" id="IPR036890">
    <property type="entry name" value="HATPase_C_sf"/>
</dbReference>
<dbReference type="KEGG" id="asem:NNL22_03445"/>
<protein>
    <recommendedName>
        <fullName evidence="2">histidine kinase</fullName>
        <ecNumber evidence="2">2.7.13.3</ecNumber>
    </recommendedName>
</protein>
<proteinExistence type="predicted"/>